<evidence type="ECO:0000256" key="8">
    <source>
        <dbReference type="ARBA" id="ARBA00023316"/>
    </source>
</evidence>
<dbReference type="FunFam" id="2.40.440.10:FF:000002">
    <property type="entry name" value="L,D-transpeptidase ErfK/SrfK"/>
    <property type="match status" value="1"/>
</dbReference>
<evidence type="ECO:0000256" key="2">
    <source>
        <dbReference type="ARBA" id="ARBA00005992"/>
    </source>
</evidence>
<feature type="signal peptide" evidence="10">
    <location>
        <begin position="1"/>
        <end position="26"/>
    </location>
</feature>
<dbReference type="RefSeq" id="WP_046103764.1">
    <property type="nucleotide sequence ID" value="NZ_JZEY01000054.1"/>
</dbReference>
<feature type="active site" description="Proton donor/acceptor" evidence="9">
    <location>
        <position position="154"/>
    </location>
</feature>
<dbReference type="STRING" id="429727.VE26_03365"/>
<evidence type="ECO:0000256" key="6">
    <source>
        <dbReference type="ARBA" id="ARBA00022960"/>
    </source>
</evidence>
<organism evidence="12 13">
    <name type="scientific">Devosia chinhatensis</name>
    <dbReference type="NCBI Taxonomy" id="429727"/>
    <lineage>
        <taxon>Bacteria</taxon>
        <taxon>Pseudomonadati</taxon>
        <taxon>Pseudomonadota</taxon>
        <taxon>Alphaproteobacteria</taxon>
        <taxon>Hyphomicrobiales</taxon>
        <taxon>Devosiaceae</taxon>
        <taxon>Devosia</taxon>
    </lineage>
</organism>
<keyword evidence="8 9" id="KW-0961">Cell wall biogenesis/degradation</keyword>
<feature type="active site" description="Nucleophile" evidence="9">
    <location>
        <position position="170"/>
    </location>
</feature>
<comment type="pathway">
    <text evidence="1 9">Cell wall biogenesis; peptidoglycan biosynthesis.</text>
</comment>
<keyword evidence="3" id="KW-0328">Glycosyltransferase</keyword>
<dbReference type="PATRIC" id="fig|429727.3.peg.701"/>
<evidence type="ECO:0000256" key="3">
    <source>
        <dbReference type="ARBA" id="ARBA00022676"/>
    </source>
</evidence>
<proteinExistence type="inferred from homology"/>
<keyword evidence="10" id="KW-0732">Signal</keyword>
<dbReference type="PANTHER" id="PTHR30582:SF24">
    <property type="entry name" value="L,D-TRANSPEPTIDASE ERFK_SRFK-RELATED"/>
    <property type="match status" value="1"/>
</dbReference>
<feature type="chain" id="PRO_5002486905" evidence="10">
    <location>
        <begin position="27"/>
        <end position="195"/>
    </location>
</feature>
<keyword evidence="7 9" id="KW-0573">Peptidoglycan synthesis</keyword>
<keyword evidence="6 9" id="KW-0133">Cell shape</keyword>
<evidence type="ECO:0000256" key="5">
    <source>
        <dbReference type="ARBA" id="ARBA00022801"/>
    </source>
</evidence>
<dbReference type="GO" id="GO:0018104">
    <property type="term" value="P:peptidoglycan-protein cross-linking"/>
    <property type="evidence" value="ECO:0007669"/>
    <property type="project" value="TreeGrafter"/>
</dbReference>
<feature type="domain" description="L,D-TPase catalytic" evidence="11">
    <location>
        <begin position="65"/>
        <end position="194"/>
    </location>
</feature>
<protein>
    <submittedName>
        <fullName evidence="12">ErfK/YbiS/YcfS/YnhG family protein</fullName>
    </submittedName>
</protein>
<evidence type="ECO:0000256" key="9">
    <source>
        <dbReference type="PROSITE-ProRule" id="PRU01373"/>
    </source>
</evidence>
<evidence type="ECO:0000256" key="4">
    <source>
        <dbReference type="ARBA" id="ARBA00022679"/>
    </source>
</evidence>
<dbReference type="Gene3D" id="2.40.440.10">
    <property type="entry name" value="L,D-transpeptidase catalytic domain-like"/>
    <property type="match status" value="1"/>
</dbReference>
<dbReference type="PANTHER" id="PTHR30582">
    <property type="entry name" value="L,D-TRANSPEPTIDASE"/>
    <property type="match status" value="1"/>
</dbReference>
<reference evidence="12 13" key="1">
    <citation type="submission" date="2015-03" db="EMBL/GenBank/DDBJ databases">
        <authorList>
            <person name="Hassan Y."/>
            <person name="Lepp D."/>
            <person name="Li X.-Z."/>
            <person name="Zhou T."/>
        </authorList>
    </citation>
    <scope>NUCLEOTIDE SEQUENCE [LARGE SCALE GENOMIC DNA]</scope>
    <source>
        <strain evidence="12 13">IPL18</strain>
    </source>
</reference>
<dbReference type="GO" id="GO:0071555">
    <property type="term" value="P:cell wall organization"/>
    <property type="evidence" value="ECO:0007669"/>
    <property type="project" value="UniProtKB-UniRule"/>
</dbReference>
<name>A0A0F5FJM2_9HYPH</name>
<accession>A0A0F5FJM2</accession>
<evidence type="ECO:0000256" key="1">
    <source>
        <dbReference type="ARBA" id="ARBA00004752"/>
    </source>
</evidence>
<dbReference type="Proteomes" id="UP000033649">
    <property type="component" value="Unassembled WGS sequence"/>
</dbReference>
<evidence type="ECO:0000256" key="7">
    <source>
        <dbReference type="ARBA" id="ARBA00022984"/>
    </source>
</evidence>
<dbReference type="InterPro" id="IPR050979">
    <property type="entry name" value="LD-transpeptidase"/>
</dbReference>
<dbReference type="GO" id="GO:0008360">
    <property type="term" value="P:regulation of cell shape"/>
    <property type="evidence" value="ECO:0007669"/>
    <property type="project" value="UniProtKB-UniRule"/>
</dbReference>
<keyword evidence="5" id="KW-0378">Hydrolase</keyword>
<evidence type="ECO:0000313" key="12">
    <source>
        <dbReference type="EMBL" id="KKB09074.1"/>
    </source>
</evidence>
<dbReference type="InterPro" id="IPR038063">
    <property type="entry name" value="Transpep_catalytic_dom"/>
</dbReference>
<comment type="caution">
    <text evidence="12">The sequence shown here is derived from an EMBL/GenBank/DDBJ whole genome shotgun (WGS) entry which is preliminary data.</text>
</comment>
<dbReference type="EMBL" id="JZEY01000054">
    <property type="protein sequence ID" value="KKB09074.1"/>
    <property type="molecule type" value="Genomic_DNA"/>
</dbReference>
<comment type="similarity">
    <text evidence="2">Belongs to the YkuD family.</text>
</comment>
<dbReference type="Pfam" id="PF03734">
    <property type="entry name" value="YkuD"/>
    <property type="match status" value="1"/>
</dbReference>
<dbReference type="GO" id="GO:0005576">
    <property type="term" value="C:extracellular region"/>
    <property type="evidence" value="ECO:0007669"/>
    <property type="project" value="TreeGrafter"/>
</dbReference>
<gene>
    <name evidence="12" type="ORF">VE26_03365</name>
</gene>
<evidence type="ECO:0000313" key="13">
    <source>
        <dbReference type="Proteomes" id="UP000033649"/>
    </source>
</evidence>
<keyword evidence="4" id="KW-0808">Transferase</keyword>
<sequence>MSIIKVILAAGMSMLLSASLVAPATAALWYNPDTNSFEQREATASRSGSPIKKQIVAYETNQKPGTIVIETSERRLYLVLEDGQALKYGIGVGREGFTWAGSNRITRKAEWPGWTPPPAMRKRVPDLPAFMPGGPDNPLGARALYIGSTLYRVHGTSEPWTIGQAVSSGCIRMTNEDVTDLYDRVQVGARIVVNH</sequence>
<dbReference type="SUPFAM" id="SSF141523">
    <property type="entry name" value="L,D-transpeptidase catalytic domain-like"/>
    <property type="match status" value="1"/>
</dbReference>
<dbReference type="InterPro" id="IPR005490">
    <property type="entry name" value="LD_TPept_cat_dom"/>
</dbReference>
<dbReference type="GO" id="GO:0071972">
    <property type="term" value="F:peptidoglycan L,D-transpeptidase activity"/>
    <property type="evidence" value="ECO:0007669"/>
    <property type="project" value="TreeGrafter"/>
</dbReference>
<dbReference type="PROSITE" id="PS52029">
    <property type="entry name" value="LD_TPASE"/>
    <property type="match status" value="1"/>
</dbReference>
<dbReference type="GO" id="GO:0016757">
    <property type="term" value="F:glycosyltransferase activity"/>
    <property type="evidence" value="ECO:0007669"/>
    <property type="project" value="UniProtKB-KW"/>
</dbReference>
<dbReference type="AlphaFoldDB" id="A0A0F5FJM2"/>
<evidence type="ECO:0000256" key="10">
    <source>
        <dbReference type="SAM" id="SignalP"/>
    </source>
</evidence>
<keyword evidence="13" id="KW-1185">Reference proteome</keyword>
<evidence type="ECO:0000259" key="11">
    <source>
        <dbReference type="PROSITE" id="PS52029"/>
    </source>
</evidence>
<dbReference type="UniPathway" id="UPA00219"/>
<dbReference type="CDD" id="cd16913">
    <property type="entry name" value="YkuD_like"/>
    <property type="match status" value="1"/>
</dbReference>